<dbReference type="PRINTS" id="PR00364">
    <property type="entry name" value="DISEASERSIST"/>
</dbReference>
<dbReference type="SMART" id="SM00320">
    <property type="entry name" value="WD40"/>
    <property type="match status" value="14"/>
</dbReference>
<dbReference type="Gene3D" id="2.130.10.10">
    <property type="entry name" value="YVTN repeat-like/Quinoprotein amine dehydrogenase"/>
    <property type="match status" value="8"/>
</dbReference>
<dbReference type="SUPFAM" id="SSF52540">
    <property type="entry name" value="P-loop containing nucleoside triphosphate hydrolases"/>
    <property type="match status" value="1"/>
</dbReference>
<dbReference type="RefSeq" id="WP_193913249.1">
    <property type="nucleotide sequence ID" value="NZ_JADEXS020000001.1"/>
</dbReference>
<dbReference type="PANTHER" id="PTHR22847:SF637">
    <property type="entry name" value="WD REPEAT DOMAIN 5B"/>
    <property type="match status" value="1"/>
</dbReference>
<dbReference type="CDD" id="cd00200">
    <property type="entry name" value="WD40"/>
    <property type="match status" value="2"/>
</dbReference>
<dbReference type="Pfam" id="PF26355">
    <property type="entry name" value="HTH_VMAP-M9"/>
    <property type="match status" value="1"/>
</dbReference>
<evidence type="ECO:0000256" key="1">
    <source>
        <dbReference type="ARBA" id="ARBA00022574"/>
    </source>
</evidence>
<accession>A0A8J6ZIZ2</accession>
<dbReference type="InterPro" id="IPR001680">
    <property type="entry name" value="WD40_rpt"/>
</dbReference>
<dbReference type="PANTHER" id="PTHR22847">
    <property type="entry name" value="WD40 REPEAT PROTEIN"/>
    <property type="match status" value="1"/>
</dbReference>
<organism evidence="6 7">
    <name type="scientific">Desmonostoc muscorum LEGE 12446</name>
    <dbReference type="NCBI Taxonomy" id="1828758"/>
    <lineage>
        <taxon>Bacteria</taxon>
        <taxon>Bacillati</taxon>
        <taxon>Cyanobacteriota</taxon>
        <taxon>Cyanophyceae</taxon>
        <taxon>Nostocales</taxon>
        <taxon>Nostocaceae</taxon>
        <taxon>Desmonostoc</taxon>
    </lineage>
</organism>
<evidence type="ECO:0000259" key="5">
    <source>
        <dbReference type="Pfam" id="PF26355"/>
    </source>
</evidence>
<feature type="repeat" description="WD" evidence="3">
    <location>
        <begin position="645"/>
        <end position="686"/>
    </location>
</feature>
<dbReference type="PROSITE" id="PS50294">
    <property type="entry name" value="WD_REPEATS_REGION"/>
    <property type="match status" value="11"/>
</dbReference>
<gene>
    <name evidence="6" type="ORF">IQ276_01960</name>
</gene>
<evidence type="ECO:0000256" key="2">
    <source>
        <dbReference type="ARBA" id="ARBA00022737"/>
    </source>
</evidence>
<keyword evidence="7" id="KW-1185">Reference proteome</keyword>
<feature type="repeat" description="WD" evidence="3">
    <location>
        <begin position="1023"/>
        <end position="1064"/>
    </location>
</feature>
<dbReference type="InterPro" id="IPR036322">
    <property type="entry name" value="WD40_repeat_dom_sf"/>
</dbReference>
<comment type="caution">
    <text evidence="6">The sequence shown here is derived from an EMBL/GenBank/DDBJ whole genome shotgun (WGS) entry which is preliminary data.</text>
</comment>
<dbReference type="GO" id="GO:0043531">
    <property type="term" value="F:ADP binding"/>
    <property type="evidence" value="ECO:0007669"/>
    <property type="project" value="InterPro"/>
</dbReference>
<evidence type="ECO:0000313" key="6">
    <source>
        <dbReference type="EMBL" id="MBE9021267.1"/>
    </source>
</evidence>
<dbReference type="InterPro" id="IPR019775">
    <property type="entry name" value="WD40_repeat_CS"/>
</dbReference>
<dbReference type="PROSITE" id="PS50082">
    <property type="entry name" value="WD_REPEATS_2"/>
    <property type="match status" value="14"/>
</dbReference>
<feature type="domain" description="NB-ARC" evidence="4">
    <location>
        <begin position="158"/>
        <end position="258"/>
    </location>
</feature>
<dbReference type="PRINTS" id="PR00320">
    <property type="entry name" value="GPROTEINBRPT"/>
</dbReference>
<dbReference type="Gene3D" id="3.40.50.300">
    <property type="entry name" value="P-loop containing nucleotide triphosphate hydrolases"/>
    <property type="match status" value="1"/>
</dbReference>
<feature type="repeat" description="WD" evidence="3">
    <location>
        <begin position="1065"/>
        <end position="1106"/>
    </location>
</feature>
<feature type="repeat" description="WD" evidence="3">
    <location>
        <begin position="896"/>
        <end position="938"/>
    </location>
</feature>
<dbReference type="Pfam" id="PF00931">
    <property type="entry name" value="NB-ARC"/>
    <property type="match status" value="1"/>
</dbReference>
<feature type="repeat" description="WD" evidence="3">
    <location>
        <begin position="812"/>
        <end position="853"/>
    </location>
</feature>
<feature type="repeat" description="WD" evidence="3">
    <location>
        <begin position="687"/>
        <end position="728"/>
    </location>
</feature>
<feature type="repeat" description="WD" evidence="3">
    <location>
        <begin position="981"/>
        <end position="1022"/>
    </location>
</feature>
<dbReference type="PROSITE" id="PS00678">
    <property type="entry name" value="WD_REPEATS_1"/>
    <property type="match status" value="11"/>
</dbReference>
<dbReference type="SUPFAM" id="SSF50978">
    <property type="entry name" value="WD40 repeat-like"/>
    <property type="match status" value="3"/>
</dbReference>
<name>A0A8J6ZIZ2_DESMC</name>
<dbReference type="InterPro" id="IPR020472">
    <property type="entry name" value="WD40_PAC1"/>
</dbReference>
<dbReference type="Pfam" id="PF00400">
    <property type="entry name" value="WD40"/>
    <property type="match status" value="9"/>
</dbReference>
<dbReference type="EMBL" id="JADEXS010000013">
    <property type="protein sequence ID" value="MBE9021267.1"/>
    <property type="molecule type" value="Genomic_DNA"/>
</dbReference>
<dbReference type="InterPro" id="IPR058651">
    <property type="entry name" value="HTH_VMAP-M9"/>
</dbReference>
<feature type="domain" description="vWA-MoxR associated protein N-terminal HTH" evidence="5">
    <location>
        <begin position="1"/>
        <end position="84"/>
    </location>
</feature>
<keyword evidence="2" id="KW-0677">Repeat</keyword>
<reference evidence="6" key="1">
    <citation type="submission" date="2020-10" db="EMBL/GenBank/DDBJ databases">
        <authorList>
            <person name="Castelo-Branco R."/>
            <person name="Eusebio N."/>
            <person name="Adriana R."/>
            <person name="Vieira A."/>
            <person name="Brugerolle De Fraissinette N."/>
            <person name="Rezende De Castro R."/>
            <person name="Schneider M.P."/>
            <person name="Vasconcelos V."/>
            <person name="Leao P.N."/>
        </authorList>
    </citation>
    <scope>NUCLEOTIDE SEQUENCE</scope>
    <source>
        <strain evidence="6">LEGE 12446</strain>
    </source>
</reference>
<dbReference type="InterPro" id="IPR027417">
    <property type="entry name" value="P-loop_NTPase"/>
</dbReference>
<feature type="repeat" description="WD" evidence="3">
    <location>
        <begin position="729"/>
        <end position="770"/>
    </location>
</feature>
<feature type="repeat" description="WD" evidence="3">
    <location>
        <begin position="854"/>
        <end position="895"/>
    </location>
</feature>
<proteinExistence type="predicted"/>
<dbReference type="InterPro" id="IPR002182">
    <property type="entry name" value="NB-ARC"/>
</dbReference>
<feature type="repeat" description="WD" evidence="3">
    <location>
        <begin position="603"/>
        <end position="644"/>
    </location>
</feature>
<evidence type="ECO:0000256" key="3">
    <source>
        <dbReference type="PROSITE-ProRule" id="PRU00221"/>
    </source>
</evidence>
<feature type="repeat" description="WD" evidence="3">
    <location>
        <begin position="939"/>
        <end position="980"/>
    </location>
</feature>
<dbReference type="Proteomes" id="UP000622533">
    <property type="component" value="Unassembled WGS sequence"/>
</dbReference>
<protein>
    <submittedName>
        <fullName evidence="6">NACHT domain-containing protein</fullName>
    </submittedName>
</protein>
<dbReference type="InterPro" id="IPR015943">
    <property type="entry name" value="WD40/YVTN_repeat-like_dom_sf"/>
</dbReference>
<evidence type="ECO:0000259" key="4">
    <source>
        <dbReference type="Pfam" id="PF00931"/>
    </source>
</evidence>
<evidence type="ECO:0000313" key="7">
    <source>
        <dbReference type="Proteomes" id="UP000622533"/>
    </source>
</evidence>
<keyword evidence="1 3" id="KW-0853">WD repeat</keyword>
<feature type="repeat" description="WD" evidence="3">
    <location>
        <begin position="1107"/>
        <end position="1148"/>
    </location>
</feature>
<sequence length="1240" mass="136573">MEFEQGLAIANQAVFSKISRKLNAVEIAVLQGTWLGQTYEQIAQTTNYSVSYLSRTFCPQLWQLLSDALGEPVSKKSFRSCLEHIGQQETIALNTWEFPGQHLQNHQADSIVELDSGISPRQTLATSPIVNTLENSLNPECNWGEAIDVSVFYGRTTELSTLTQWIATDHCRLVALLGMGGIGKTALSVKLAQQIQKEFSFIVWRSLRNAPSLEDILTQILQFLCSQQQTDLPQTIDGKISRLIDHLREYRCLLVLDNFESILQSGHSAGYFREGYENYGEMLRLLGEIFHQSCLVITSREKPEVIAVLEGENMPVRTLQLTGLKEVEGTGILQIKGLSGLESDCQKLINHYGGSPLALKIVSTSIRELFNGNIADFLQEGTIVFNGIRNLLNQQCERLSAQELQVMYWLAINREWVTVAELSADISPPLSRQKLLEILESLMRRSLIEKATQMNTGAARFTQQAVVMEYITEQLIQQVDQEIVNSEIDLLQSHALVKAIVKDDIRETQVRLILEPLTNKLLAHFKSKSELEHQLQRILLKLQAKYANTPGYGGGNIINLLRQLKVNLAGYDFSHLSVWQAYLRDVTLHSVNFAYTDLAKTVFAETLGGVASVAISPNGKLLATGDLNGGICLWLLATGEQLLSFQGHTSWVWSVAFNPEGTILASGSVDCSVRLWDVSTGECLQVCQGHTASVWSVAFNPQGNVLASASDDFSIIIWDVATGSTLKTLQGHTSHVYAVAYSPDGATLASSSDDCTVIIWDFVAGSILTTLQGHTRRIWSIVFSFQDILVSGSEDQTIKIWDAKTGECLNTLPGHNSLVRSLALIPQSNILVSAGEDKTVKLWDLHTSECLKTLQGHTSLIWSVACSPDGQTIVSGSGDQTVKLWDAKTGNCIRTWQGRIDWLHSIAYSPQGDTIASGSCVDQALRIWDVKTGQCLKTLQGRTSWVWSVAYSPDGNTLASGNFDSSIRLWDIRTGQCFKTLNGHHNWVATVAYSPDGNTLASGSFDSSIRLWDIRTGQCWKTLSGHTYAVWSVAFSPQGTILASGSGDSSVKLWDASTGECLKTFTGHMNRVRAVAFSPDGQILASGSFDQTIRLWNVQTGECLKILQGHSSHIYAVTFSPQGNIVASASSDQTVKVWNLATGECLKTLQGHTNIVSSIAFSPVSLELTTDTSDDMSWHHRQILATGSHDETIKFWDINTEECLKTLRFDRTYEGMNITGITGLTDATIATLKLLGAVED</sequence>
<dbReference type="AlphaFoldDB" id="A0A8J6ZIZ2"/>
<dbReference type="Pfam" id="PF25173">
    <property type="entry name" value="Beta-prop_WDR3_1st"/>
    <property type="match status" value="1"/>
</dbReference>
<feature type="repeat" description="WD" evidence="3">
    <location>
        <begin position="1182"/>
        <end position="1206"/>
    </location>
</feature>
<feature type="repeat" description="WD" evidence="3">
    <location>
        <begin position="771"/>
        <end position="811"/>
    </location>
</feature>